<keyword evidence="3" id="KW-1185">Reference proteome</keyword>
<dbReference type="InterPro" id="IPR036058">
    <property type="entry name" value="Kazal_dom_sf"/>
</dbReference>
<dbReference type="STRING" id="65357.A0A024G316"/>
<dbReference type="SMART" id="SM00280">
    <property type="entry name" value="KAZAL"/>
    <property type="match status" value="2"/>
</dbReference>
<protein>
    <recommendedName>
        <fullName evidence="1">Kazal-like domain-containing protein</fullName>
    </recommendedName>
</protein>
<gene>
    <name evidence="2" type="ORF">BN9_017010</name>
</gene>
<accession>A0A024G316</accession>
<organism evidence="2 3">
    <name type="scientific">Albugo candida</name>
    <dbReference type="NCBI Taxonomy" id="65357"/>
    <lineage>
        <taxon>Eukaryota</taxon>
        <taxon>Sar</taxon>
        <taxon>Stramenopiles</taxon>
        <taxon>Oomycota</taxon>
        <taxon>Peronosporomycetes</taxon>
        <taxon>Albuginales</taxon>
        <taxon>Albuginaceae</taxon>
        <taxon>Albugo</taxon>
    </lineage>
</organism>
<evidence type="ECO:0000259" key="1">
    <source>
        <dbReference type="PROSITE" id="PS51465"/>
    </source>
</evidence>
<dbReference type="SUPFAM" id="SSF100895">
    <property type="entry name" value="Kazal-type serine protease inhibitors"/>
    <property type="match status" value="2"/>
</dbReference>
<dbReference type="OrthoDB" id="60813at2759"/>
<name>A0A024G316_9STRA</name>
<dbReference type="EMBL" id="CAIX01000012">
    <property type="protein sequence ID" value="CCI40917.1"/>
    <property type="molecule type" value="Genomic_DNA"/>
</dbReference>
<dbReference type="Proteomes" id="UP000053237">
    <property type="component" value="Unassembled WGS sequence"/>
</dbReference>
<dbReference type="InParanoid" id="A0A024G316"/>
<dbReference type="InterPro" id="IPR002350">
    <property type="entry name" value="Kazal_dom"/>
</dbReference>
<comment type="caution">
    <text evidence="2">The sequence shown here is derived from an EMBL/GenBank/DDBJ whole genome shotgun (WGS) entry which is preliminary data.</text>
</comment>
<sequence>MKNTPGAPTKFKSGPCMQRRKNSFCHLIRCSSFSTLRVCGSDGFEYSNRCEFERMQCYDPSLSGIDLDCAQVNIQKSNISCPAVINEASVVCGSDRYNYVSQCALENAQQKVENLTRLKNGKCSDCDFYCIDQFDPVCGQVRGMWKTFSNKCYRSFAMCDDPAITPCQD</sequence>
<dbReference type="Pfam" id="PF07648">
    <property type="entry name" value="Kazal_2"/>
    <property type="match status" value="2"/>
</dbReference>
<dbReference type="AlphaFoldDB" id="A0A024G316"/>
<dbReference type="CDD" id="cd00104">
    <property type="entry name" value="KAZAL_FS"/>
    <property type="match status" value="1"/>
</dbReference>
<evidence type="ECO:0000313" key="3">
    <source>
        <dbReference type="Proteomes" id="UP000053237"/>
    </source>
</evidence>
<proteinExistence type="predicted"/>
<feature type="domain" description="Kazal-like" evidence="1">
    <location>
        <begin position="10"/>
        <end position="83"/>
    </location>
</feature>
<reference evidence="2 3" key="1">
    <citation type="submission" date="2012-05" db="EMBL/GenBank/DDBJ databases">
        <title>Recombination and specialization in a pathogen metapopulation.</title>
        <authorList>
            <person name="Gardiner A."/>
            <person name="Kemen E."/>
            <person name="Schultz-Larsen T."/>
            <person name="MacLean D."/>
            <person name="Van Oosterhout C."/>
            <person name="Jones J.D.G."/>
        </authorList>
    </citation>
    <scope>NUCLEOTIDE SEQUENCE [LARGE SCALE GENOMIC DNA]</scope>
    <source>
        <strain evidence="2 3">Ac Nc2</strain>
    </source>
</reference>
<dbReference type="PROSITE" id="PS51465">
    <property type="entry name" value="KAZAL_2"/>
    <property type="match status" value="1"/>
</dbReference>
<dbReference type="Gene3D" id="3.30.60.30">
    <property type="match status" value="3"/>
</dbReference>
<evidence type="ECO:0000313" key="2">
    <source>
        <dbReference type="EMBL" id="CCI40917.1"/>
    </source>
</evidence>